<dbReference type="Proteomes" id="UP001223586">
    <property type="component" value="Unassembled WGS sequence"/>
</dbReference>
<name>A0ABT9WR24_9BACI</name>
<gene>
    <name evidence="1" type="ORF">J2S08_001584</name>
</gene>
<reference evidence="1 2" key="1">
    <citation type="submission" date="2023-07" db="EMBL/GenBank/DDBJ databases">
        <title>Genomic Encyclopedia of Type Strains, Phase IV (KMG-IV): sequencing the most valuable type-strain genomes for metagenomic binning, comparative biology and taxonomic classification.</title>
        <authorList>
            <person name="Goeker M."/>
        </authorList>
    </citation>
    <scope>NUCLEOTIDE SEQUENCE [LARGE SCALE GENOMIC DNA]</scope>
    <source>
        <strain evidence="1 2">DSM 23837</strain>
    </source>
</reference>
<evidence type="ECO:0000313" key="1">
    <source>
        <dbReference type="EMBL" id="MDQ0175748.1"/>
    </source>
</evidence>
<evidence type="ECO:0000313" key="2">
    <source>
        <dbReference type="Proteomes" id="UP001223586"/>
    </source>
</evidence>
<proteinExistence type="predicted"/>
<keyword evidence="2" id="KW-1185">Reference proteome</keyword>
<comment type="caution">
    <text evidence="1">The sequence shown here is derived from an EMBL/GenBank/DDBJ whole genome shotgun (WGS) entry which is preliminary data.</text>
</comment>
<organism evidence="1 2">
    <name type="scientific">Bacillus chungangensis</name>
    <dbReference type="NCBI Taxonomy" id="587633"/>
    <lineage>
        <taxon>Bacteria</taxon>
        <taxon>Bacillati</taxon>
        <taxon>Bacillota</taxon>
        <taxon>Bacilli</taxon>
        <taxon>Bacillales</taxon>
        <taxon>Bacillaceae</taxon>
        <taxon>Bacillus</taxon>
    </lineage>
</organism>
<dbReference type="EMBL" id="JAUSTT010000008">
    <property type="protein sequence ID" value="MDQ0175748.1"/>
    <property type="molecule type" value="Genomic_DNA"/>
</dbReference>
<dbReference type="RefSeq" id="WP_307228583.1">
    <property type="nucleotide sequence ID" value="NZ_JAUSTT010000008.1"/>
</dbReference>
<sequence length="96" mass="11150">MSGLIHNVIAITIETLRIKLYFVNEAGERLSNENIIIADSRSSKSEDRTYREKFIFKSITYDKRATYYLVLEDEEETGGNIYEKISFSIDISHTSF</sequence>
<accession>A0ABT9WR24</accession>
<protein>
    <submittedName>
        <fullName evidence="1">Uncharacterized protein</fullName>
    </submittedName>
</protein>